<dbReference type="EMBL" id="JABXWR010000001">
    <property type="protein sequence ID" value="NVO67009.1"/>
    <property type="molecule type" value="Genomic_DNA"/>
</dbReference>
<dbReference type="RefSeq" id="WP_176788644.1">
    <property type="nucleotide sequence ID" value="NZ_JABXWR010000001.1"/>
</dbReference>
<evidence type="ECO:0000259" key="4">
    <source>
        <dbReference type="PROSITE" id="PS50893"/>
    </source>
</evidence>
<dbReference type="SUPFAM" id="SSF52540">
    <property type="entry name" value="P-loop containing nucleoside triphosphate hydrolases"/>
    <property type="match status" value="1"/>
</dbReference>
<gene>
    <name evidence="5" type="ORF">HWN36_06725</name>
</gene>
<keyword evidence="6" id="KW-1185">Reference proteome</keyword>
<dbReference type="GO" id="GO:0016887">
    <property type="term" value="F:ATP hydrolysis activity"/>
    <property type="evidence" value="ECO:0007669"/>
    <property type="project" value="InterPro"/>
</dbReference>
<accession>A0A7K4HP56</accession>
<dbReference type="Gene3D" id="3.40.50.300">
    <property type="entry name" value="P-loop containing nucleotide triphosphate hydrolases"/>
    <property type="match status" value="1"/>
</dbReference>
<dbReference type="PROSITE" id="PS00211">
    <property type="entry name" value="ABC_TRANSPORTER_1"/>
    <property type="match status" value="1"/>
</dbReference>
<organism evidence="5 6">
    <name type="scientific">Methanofollis tationis</name>
    <dbReference type="NCBI Taxonomy" id="81417"/>
    <lineage>
        <taxon>Archaea</taxon>
        <taxon>Methanobacteriati</taxon>
        <taxon>Methanobacteriota</taxon>
        <taxon>Stenosarchaea group</taxon>
        <taxon>Methanomicrobia</taxon>
        <taxon>Methanomicrobiales</taxon>
        <taxon>Methanomicrobiaceae</taxon>
        <taxon>Methanofollis</taxon>
    </lineage>
</organism>
<dbReference type="OrthoDB" id="10909at2157"/>
<dbReference type="SMART" id="SM00382">
    <property type="entry name" value="AAA"/>
    <property type="match status" value="1"/>
</dbReference>
<comment type="caution">
    <text evidence="5">The sequence shown here is derived from an EMBL/GenBank/DDBJ whole genome shotgun (WGS) entry which is preliminary data.</text>
</comment>
<evidence type="ECO:0000313" key="6">
    <source>
        <dbReference type="Proteomes" id="UP000570823"/>
    </source>
</evidence>
<proteinExistence type="predicted"/>
<dbReference type="Pfam" id="PF00005">
    <property type="entry name" value="ABC_tran"/>
    <property type="match status" value="1"/>
</dbReference>
<dbReference type="InterPro" id="IPR027417">
    <property type="entry name" value="P-loop_NTPase"/>
</dbReference>
<dbReference type="AlphaFoldDB" id="A0A7K4HP56"/>
<dbReference type="InterPro" id="IPR003439">
    <property type="entry name" value="ABC_transporter-like_ATP-bd"/>
</dbReference>
<reference evidence="5 6" key="1">
    <citation type="submission" date="2020-06" db="EMBL/GenBank/DDBJ databases">
        <title>Methanofollis fontis sp. nov., a methanogen isolated from marine sediments near a cold seep at Four-Way Closure Ridge offshore southwestern Taiwan.</title>
        <authorList>
            <person name="Chen S.-C."/>
            <person name="Teng N.-H."/>
            <person name="Lin Y.-S."/>
            <person name="Lai M.-C."/>
            <person name="Chen H.-H."/>
            <person name="Wang C.-C."/>
        </authorList>
    </citation>
    <scope>NUCLEOTIDE SEQUENCE [LARGE SCALE GENOMIC DNA]</scope>
    <source>
        <strain evidence="5 6">DSM 2702</strain>
    </source>
</reference>
<keyword evidence="1" id="KW-0813">Transport</keyword>
<dbReference type="GO" id="GO:0005524">
    <property type="term" value="F:ATP binding"/>
    <property type="evidence" value="ECO:0007669"/>
    <property type="project" value="UniProtKB-KW"/>
</dbReference>
<dbReference type="InterPro" id="IPR017871">
    <property type="entry name" value="ABC_transporter-like_CS"/>
</dbReference>
<feature type="domain" description="ABC transporter" evidence="4">
    <location>
        <begin position="6"/>
        <end position="244"/>
    </location>
</feature>
<evidence type="ECO:0000256" key="1">
    <source>
        <dbReference type="ARBA" id="ARBA00022448"/>
    </source>
</evidence>
<dbReference type="InterPro" id="IPR050153">
    <property type="entry name" value="Metal_Ion_Import_ABC"/>
</dbReference>
<name>A0A7K4HP56_9EURY</name>
<evidence type="ECO:0000256" key="3">
    <source>
        <dbReference type="ARBA" id="ARBA00022840"/>
    </source>
</evidence>
<dbReference type="Proteomes" id="UP000570823">
    <property type="component" value="Unassembled WGS sequence"/>
</dbReference>
<keyword evidence="2" id="KW-0547">Nucleotide-binding</keyword>
<sequence length="246" mass="26226">MTAGTIELSGVSTAYEGSDLPVIRGISFSIAAGEFVVVGGPNGAGKTTLLETINGMLPITNGQATVCGLDVAAHGTEVRKRVGYVIQNFAFDPLAPFTVGNVVIMGRYGLLGYGRQPREEDHRAAEEAMHLLGIEDLVDRPIGKLSGGQQQKVLIAQNLAKKPEILLLDEPFSNLDLFARSFVGEILTSIAEAGCTVVIVSHAFDALPGHDIRILAMNEGRISMDAHCRGDEVEERIRRLPGAVHA</sequence>
<evidence type="ECO:0000256" key="2">
    <source>
        <dbReference type="ARBA" id="ARBA00022741"/>
    </source>
</evidence>
<dbReference type="PROSITE" id="PS50893">
    <property type="entry name" value="ABC_TRANSPORTER_2"/>
    <property type="match status" value="1"/>
</dbReference>
<dbReference type="InterPro" id="IPR003593">
    <property type="entry name" value="AAA+_ATPase"/>
</dbReference>
<dbReference type="PANTHER" id="PTHR42734">
    <property type="entry name" value="METAL TRANSPORT SYSTEM ATP-BINDING PROTEIN TM_0124-RELATED"/>
    <property type="match status" value="1"/>
</dbReference>
<evidence type="ECO:0000313" key="5">
    <source>
        <dbReference type="EMBL" id="NVO67009.1"/>
    </source>
</evidence>
<protein>
    <submittedName>
        <fullName evidence="5">ABC transporter ATP-binding protein</fullName>
    </submittedName>
</protein>
<keyword evidence="3 5" id="KW-0067">ATP-binding</keyword>